<dbReference type="Pfam" id="PF00580">
    <property type="entry name" value="UvrD-helicase"/>
    <property type="match status" value="1"/>
</dbReference>
<dbReference type="Gene3D" id="3.90.320.10">
    <property type="match status" value="1"/>
</dbReference>
<dbReference type="GO" id="GO:0004386">
    <property type="term" value="F:helicase activity"/>
    <property type="evidence" value="ECO:0007669"/>
    <property type="project" value="UniProtKB-KW"/>
</dbReference>
<dbReference type="PROSITE" id="PS51198">
    <property type="entry name" value="UVRD_HELICASE_ATP_BIND"/>
    <property type="match status" value="1"/>
</dbReference>
<sequence length="1225" mass="141550">MGVKWTEEQQKVINLRNRNILVSAAAGSGKTAVLVERIIQMLTDEKHPIDVDRLLIVTFTEAAAAEMKERVRNAIEKSLEENPENAHLQRQATLIHSASITTIHSFCLSVIREHFHVINLDPGFRIAEEGELKLLSQDVLGEVLESCYEEADETFLKLVEKLGSGRNDKRLETLILQLYEYSRSYPQPEKWLWQCVDNYAVNEQDGAYFIFEIAAKQTKYYVEDMLGILDEALTICEEADGPYMYAEMLEMDIEMLSNLNREQNEYEQLYQELTSIKWKALSRKKDESVSEEKKEKVKQLRDEVKKQVKDLIAAYYYEKPEEMLKDMEASHDTMQAFVALVQMFADAFAEKKRTRNLIDFNDMEQFALQILTEEKEGKLVPSIVAQEYQEQFAEIMIDEYQDSNLIQEAILTSVSTISKGKYNVFMVGDVKQSIYRFRLSRPELFMEKYENYSLEDGEKQRIDLHKNFRSRAEVLDSTNYIFERIMRRELGGVEYDENAALYLGADYENLVREDGSLENEAELLLLDTSDAEIPDDLEEGTEFLDGTGKQLEAQMVAKRIKELVGKARVKDKETGEYRPAQYRDIVILSRSAKGWSDIFSTILNEEGIPAYAGSREGYFETYEVSVLLDYLQLLDNQRQDVPLAAVLTSPFVGLSAQELAEIRNSKENSTFYEAAEQSERLQEFYRQLEHFRKLIPYTSIHELLWKILEETGYGVYISAMPGGAQRKANLEMLIEKACSFEGTSYKGLFNFVRYIEQLKKYDVDYGEANIIDEQADTVRIMTIHKSKGLEFPIVFVVGMGKRFNMQDVNGSMIIHPELGVGIDQIDLDRRTKIPTFLKKMIQQQTKLETLGEELRVLYVALTRAKEKLIMTGQLKDARNLVLQYENAAIENASKGSMTFSKLASAHKYLDWVLPVAAQPDAPISIKVWDYWDAAVLDKREEQAEQVAKDILEHWNLENVYDNELKEHLNEQFSYRYPYQQMQKWKMKFTVSELKKRTYLSEDGSGENGEEMIEEAPIVPLLPKFLQEEEEVKGASRGSVYHKVLELLDFTQEYNTTSLKEAIRQMEQDKIITKEMTKCIRIKDIQNFLNSNIGKRMQKAAKSKLLKTEQPFVLGVDAGEIYREEIKDACQTAMEDMCQKEVEDVCQSDMKNEMILVQGIIDVYFEEDGEIVLLDYKTDKVRNGAELKERYHAQLDYYAKALEQLLGKKVKEKVIYSFCLGETVAI</sequence>
<keyword evidence="19" id="KW-1185">Reference proteome</keyword>
<comment type="catalytic activity">
    <reaction evidence="12 13">
        <text>ATP + H2O = ADP + phosphate + H(+)</text>
        <dbReference type="Rhea" id="RHEA:13065"/>
        <dbReference type="ChEBI" id="CHEBI:15377"/>
        <dbReference type="ChEBI" id="CHEBI:15378"/>
        <dbReference type="ChEBI" id="CHEBI:30616"/>
        <dbReference type="ChEBI" id="CHEBI:43474"/>
        <dbReference type="ChEBI" id="CHEBI:456216"/>
        <dbReference type="EC" id="5.6.2.4"/>
    </reaction>
</comment>
<dbReference type="PROSITE" id="PS51217">
    <property type="entry name" value="UVRD_HELICASE_CTER"/>
    <property type="match status" value="1"/>
</dbReference>
<evidence type="ECO:0000259" key="16">
    <source>
        <dbReference type="PROSITE" id="PS51198"/>
    </source>
</evidence>
<protein>
    <recommendedName>
        <fullName evidence="13">ATP-dependent helicase/nuclease subunit A</fullName>
        <ecNumber evidence="13">3.1.-.-</ecNumber>
        <ecNumber evidence="13">5.6.2.4</ecNumber>
    </recommendedName>
    <alternativeName>
        <fullName evidence="13">ATP-dependent helicase/nuclease AddA</fullName>
    </alternativeName>
    <alternativeName>
        <fullName evidence="13">DNA 3'-5' helicase AddA</fullName>
    </alternativeName>
</protein>
<comment type="function">
    <text evidence="13">The heterodimer acts as both an ATP-dependent DNA helicase and an ATP-dependent, dual-direction single-stranded exonuclease. Recognizes the chi site generating a DNA molecule suitable for the initiation of homologous recombination. The AddA nuclease domain is required for chi fragment generation; this subunit has the helicase and 3' -&gt; 5' nuclease activities.</text>
</comment>
<accession>A0ABR7G5Q8</accession>
<keyword evidence="9 13" id="KW-0234">DNA repair</keyword>
<evidence type="ECO:0000256" key="2">
    <source>
        <dbReference type="ARBA" id="ARBA00022741"/>
    </source>
</evidence>
<evidence type="ECO:0000256" key="13">
    <source>
        <dbReference type="HAMAP-Rule" id="MF_01451"/>
    </source>
</evidence>
<dbReference type="PANTHER" id="PTHR11070">
    <property type="entry name" value="UVRD / RECB / PCRA DNA HELICASE FAMILY MEMBER"/>
    <property type="match status" value="1"/>
</dbReference>
<dbReference type="InterPro" id="IPR000212">
    <property type="entry name" value="DNA_helicase_UvrD/REP"/>
</dbReference>
<dbReference type="InterPro" id="IPR014016">
    <property type="entry name" value="UvrD-like_ATP-bd"/>
</dbReference>
<dbReference type="EC" id="5.6.2.4" evidence="13"/>
<organism evidence="18 19">
    <name type="scientific">Ruminococcus hominis</name>
    <dbReference type="NCBI Taxonomy" id="2763065"/>
    <lineage>
        <taxon>Bacteria</taxon>
        <taxon>Bacillati</taxon>
        <taxon>Bacillota</taxon>
        <taxon>Clostridia</taxon>
        <taxon>Eubacteriales</taxon>
        <taxon>Oscillospiraceae</taxon>
        <taxon>Ruminococcus</taxon>
    </lineage>
</organism>
<dbReference type="InterPro" id="IPR027417">
    <property type="entry name" value="P-loop_NTPase"/>
</dbReference>
<keyword evidence="6 13" id="KW-0269">Exonuclease</keyword>
<feature type="coiled-coil region" evidence="15">
    <location>
        <begin position="256"/>
        <end position="314"/>
    </location>
</feature>
<dbReference type="HAMAP" id="MF_01451">
    <property type="entry name" value="AddA"/>
    <property type="match status" value="1"/>
</dbReference>
<comment type="catalytic activity">
    <reaction evidence="11 13">
        <text>Couples ATP hydrolysis with the unwinding of duplex DNA by translocating in the 3'-5' direction.</text>
        <dbReference type="EC" id="5.6.2.4"/>
    </reaction>
</comment>
<evidence type="ECO:0000256" key="3">
    <source>
        <dbReference type="ARBA" id="ARBA00022763"/>
    </source>
</evidence>
<evidence type="ECO:0000256" key="4">
    <source>
        <dbReference type="ARBA" id="ARBA00022801"/>
    </source>
</evidence>
<name>A0ABR7G5Q8_9FIRM</name>
<dbReference type="SUPFAM" id="SSF52540">
    <property type="entry name" value="P-loop containing nucleoside triphosphate hydrolases"/>
    <property type="match status" value="1"/>
</dbReference>
<evidence type="ECO:0000256" key="11">
    <source>
        <dbReference type="ARBA" id="ARBA00034617"/>
    </source>
</evidence>
<dbReference type="EC" id="3.1.-.-" evidence="13"/>
<comment type="subunit">
    <text evidence="13">Heterodimer of AddA and AddB/RexB.</text>
</comment>
<evidence type="ECO:0000259" key="17">
    <source>
        <dbReference type="PROSITE" id="PS51217"/>
    </source>
</evidence>
<keyword evidence="10 13" id="KW-0413">Isomerase</keyword>
<dbReference type="InterPro" id="IPR038726">
    <property type="entry name" value="PDDEXK_AddAB-type"/>
</dbReference>
<dbReference type="PANTHER" id="PTHR11070:SF48">
    <property type="entry name" value="ATP-DEPENDENT HELICASE_NUCLEASE SUBUNIT A"/>
    <property type="match status" value="1"/>
</dbReference>
<dbReference type="CDD" id="cd17932">
    <property type="entry name" value="DEXQc_UvrD"/>
    <property type="match status" value="1"/>
</dbReference>
<evidence type="ECO:0000256" key="5">
    <source>
        <dbReference type="ARBA" id="ARBA00022806"/>
    </source>
</evidence>
<proteinExistence type="inferred from homology"/>
<comment type="similarity">
    <text evidence="13">Belongs to the helicase family. AddA subfamily.</text>
</comment>
<feature type="domain" description="UvrD-like helicase ATP-binding" evidence="16">
    <location>
        <begin position="3"/>
        <end position="471"/>
    </location>
</feature>
<dbReference type="RefSeq" id="WP_186864630.1">
    <property type="nucleotide sequence ID" value="NZ_JACOPE010000001.1"/>
</dbReference>
<reference evidence="18 19" key="1">
    <citation type="submission" date="2020-08" db="EMBL/GenBank/DDBJ databases">
        <title>Genome public.</title>
        <authorList>
            <person name="Liu C."/>
            <person name="Sun Q."/>
        </authorList>
    </citation>
    <scope>NUCLEOTIDE SEQUENCE [LARGE SCALE GENOMIC DNA]</scope>
    <source>
        <strain evidence="18 19">NSJ-13</strain>
    </source>
</reference>
<evidence type="ECO:0000256" key="12">
    <source>
        <dbReference type="ARBA" id="ARBA00048988"/>
    </source>
</evidence>
<evidence type="ECO:0000256" key="9">
    <source>
        <dbReference type="ARBA" id="ARBA00023204"/>
    </source>
</evidence>
<dbReference type="Gene3D" id="3.40.50.300">
    <property type="entry name" value="P-loop containing nucleotide triphosphate hydrolases"/>
    <property type="match status" value="4"/>
</dbReference>
<dbReference type="Proteomes" id="UP000631576">
    <property type="component" value="Unassembled WGS sequence"/>
</dbReference>
<dbReference type="NCBIfam" id="TIGR02785">
    <property type="entry name" value="addA_Gpos"/>
    <property type="match status" value="1"/>
</dbReference>
<evidence type="ECO:0000256" key="8">
    <source>
        <dbReference type="ARBA" id="ARBA00023125"/>
    </source>
</evidence>
<evidence type="ECO:0000256" key="14">
    <source>
        <dbReference type="PROSITE-ProRule" id="PRU00560"/>
    </source>
</evidence>
<keyword evidence="2 13" id="KW-0547">Nucleotide-binding</keyword>
<evidence type="ECO:0000313" key="18">
    <source>
        <dbReference type="EMBL" id="MBC5682760.1"/>
    </source>
</evidence>
<feature type="binding site" evidence="14">
    <location>
        <begin position="24"/>
        <end position="31"/>
    </location>
    <ligand>
        <name>ATP</name>
        <dbReference type="ChEBI" id="CHEBI:30616"/>
    </ligand>
</feature>
<feature type="domain" description="UvrD-like helicase C-terminal" evidence="17">
    <location>
        <begin position="508"/>
        <end position="788"/>
    </location>
</feature>
<keyword evidence="1 13" id="KW-0540">Nuclease</keyword>
<keyword evidence="8 13" id="KW-0238">DNA-binding</keyword>
<dbReference type="InterPro" id="IPR014152">
    <property type="entry name" value="AddA"/>
</dbReference>
<dbReference type="SUPFAM" id="SSF52980">
    <property type="entry name" value="Restriction endonuclease-like"/>
    <property type="match status" value="1"/>
</dbReference>
<keyword evidence="4 13" id="KW-0378">Hydrolase</keyword>
<dbReference type="InterPro" id="IPR011604">
    <property type="entry name" value="PDDEXK-like_dom_sf"/>
</dbReference>
<evidence type="ECO:0000256" key="7">
    <source>
        <dbReference type="ARBA" id="ARBA00022840"/>
    </source>
</evidence>
<dbReference type="InterPro" id="IPR011335">
    <property type="entry name" value="Restrct_endonuc-II-like"/>
</dbReference>
<evidence type="ECO:0000256" key="15">
    <source>
        <dbReference type="SAM" id="Coils"/>
    </source>
</evidence>
<evidence type="ECO:0000256" key="6">
    <source>
        <dbReference type="ARBA" id="ARBA00022839"/>
    </source>
</evidence>
<keyword evidence="15" id="KW-0175">Coiled coil</keyword>
<keyword evidence="5 13" id="KW-0347">Helicase</keyword>
<dbReference type="InterPro" id="IPR014017">
    <property type="entry name" value="DNA_helicase_UvrD-like_C"/>
</dbReference>
<evidence type="ECO:0000256" key="1">
    <source>
        <dbReference type="ARBA" id="ARBA00022722"/>
    </source>
</evidence>
<comment type="caution">
    <text evidence="18">The sequence shown here is derived from an EMBL/GenBank/DDBJ whole genome shotgun (WGS) entry which is preliminary data.</text>
</comment>
<keyword evidence="7 13" id="KW-0067">ATP-binding</keyword>
<evidence type="ECO:0000256" key="10">
    <source>
        <dbReference type="ARBA" id="ARBA00023235"/>
    </source>
</evidence>
<comment type="cofactor">
    <cofactor evidence="13">
        <name>Mg(2+)</name>
        <dbReference type="ChEBI" id="CHEBI:18420"/>
    </cofactor>
</comment>
<dbReference type="Pfam" id="PF13361">
    <property type="entry name" value="UvrD_C"/>
    <property type="match status" value="1"/>
</dbReference>
<evidence type="ECO:0000313" key="19">
    <source>
        <dbReference type="Proteomes" id="UP000631576"/>
    </source>
</evidence>
<gene>
    <name evidence="13 18" type="primary">addA</name>
    <name evidence="18" type="ORF">H8S40_04110</name>
</gene>
<dbReference type="Pfam" id="PF12705">
    <property type="entry name" value="PDDEXK_1"/>
    <property type="match status" value="1"/>
</dbReference>
<keyword evidence="3 13" id="KW-0227">DNA damage</keyword>
<dbReference type="EMBL" id="JACOPE010000001">
    <property type="protein sequence ID" value="MBC5682760.1"/>
    <property type="molecule type" value="Genomic_DNA"/>
</dbReference>